<dbReference type="Gene3D" id="2.10.25.10">
    <property type="entry name" value="Laminin"/>
    <property type="match status" value="1"/>
</dbReference>
<evidence type="ECO:0000256" key="1">
    <source>
        <dbReference type="ARBA" id="ARBA00022690"/>
    </source>
</evidence>
<evidence type="ECO:0000313" key="4">
    <source>
        <dbReference type="EnsemblMetazoa" id="PPA01929.1"/>
    </source>
</evidence>
<keyword evidence="1" id="KW-0646">Protease inhibitor</keyword>
<accession>A0A8R1U2Q6</accession>
<keyword evidence="5" id="KW-1185">Reference proteome</keyword>
<dbReference type="InterPro" id="IPR051368">
    <property type="entry name" value="SerProtInhib-TIL_Domain"/>
</dbReference>
<gene>
    <name evidence="4" type="primary">WBGene00091483</name>
</gene>
<dbReference type="CDD" id="cd19941">
    <property type="entry name" value="TIL"/>
    <property type="match status" value="1"/>
</dbReference>
<evidence type="ECO:0000256" key="2">
    <source>
        <dbReference type="ARBA" id="ARBA00022900"/>
    </source>
</evidence>
<reference evidence="5" key="1">
    <citation type="journal article" date="2008" name="Nat. Genet.">
        <title>The Pristionchus pacificus genome provides a unique perspective on nematode lifestyle and parasitism.</title>
        <authorList>
            <person name="Dieterich C."/>
            <person name="Clifton S.W."/>
            <person name="Schuster L.N."/>
            <person name="Chinwalla A."/>
            <person name="Delehaunty K."/>
            <person name="Dinkelacker I."/>
            <person name="Fulton L."/>
            <person name="Fulton R."/>
            <person name="Godfrey J."/>
            <person name="Minx P."/>
            <person name="Mitreva M."/>
            <person name="Roeseler W."/>
            <person name="Tian H."/>
            <person name="Witte H."/>
            <person name="Yang S.P."/>
            <person name="Wilson R.K."/>
            <person name="Sommer R.J."/>
        </authorList>
    </citation>
    <scope>NUCLEOTIDE SEQUENCE [LARGE SCALE GENOMIC DNA]</scope>
    <source>
        <strain evidence="5">PS312</strain>
    </source>
</reference>
<dbReference type="InterPro" id="IPR036084">
    <property type="entry name" value="Ser_inhib-like_sf"/>
</dbReference>
<dbReference type="SUPFAM" id="SSF57567">
    <property type="entry name" value="Serine protease inhibitors"/>
    <property type="match status" value="1"/>
</dbReference>
<sequence>MNCLLLISTLLGVASSASMEWCEYWTLLDQKESHPECALFSNSKETILRRIGRYPEEVPSVAVPSSPITPYEPILSAAPPKCESDKEIFDCMECESNCANTNPPCTRDLSCTRGCICAGGFVRSINGECIPIESCPVLPSEKEAKIYIDNVKRYMPVLVNDLWKFLFGVEQPKNSIVNTPKILSAIFADHF</sequence>
<dbReference type="Proteomes" id="UP000005239">
    <property type="component" value="Unassembled WGS sequence"/>
</dbReference>
<keyword evidence="2" id="KW-0722">Serine protease inhibitor</keyword>
<dbReference type="AlphaFoldDB" id="A0A2A6CAD9"/>
<dbReference type="PANTHER" id="PTHR23259">
    <property type="entry name" value="RIDDLE"/>
    <property type="match status" value="1"/>
</dbReference>
<accession>A0A2A6CAD9</accession>
<evidence type="ECO:0000256" key="3">
    <source>
        <dbReference type="ARBA" id="ARBA00023157"/>
    </source>
</evidence>
<dbReference type="PANTHER" id="PTHR23259:SF70">
    <property type="entry name" value="ACCESSORY GLAND PROTEIN ACP62F-RELATED"/>
    <property type="match status" value="1"/>
</dbReference>
<reference evidence="4" key="2">
    <citation type="submission" date="2022-06" db="UniProtKB">
        <authorList>
            <consortium name="EnsemblMetazoa"/>
        </authorList>
    </citation>
    <scope>IDENTIFICATION</scope>
    <source>
        <strain evidence="4">PS312</strain>
    </source>
</reference>
<dbReference type="OrthoDB" id="152433at2759"/>
<name>A0A2A6CAD9_PRIPA</name>
<dbReference type="InterPro" id="IPR002919">
    <property type="entry name" value="TIL_dom"/>
</dbReference>
<proteinExistence type="predicted"/>
<keyword evidence="3" id="KW-1015">Disulfide bond</keyword>
<organism evidence="4 5">
    <name type="scientific">Pristionchus pacificus</name>
    <name type="common">Parasitic nematode worm</name>
    <dbReference type="NCBI Taxonomy" id="54126"/>
    <lineage>
        <taxon>Eukaryota</taxon>
        <taxon>Metazoa</taxon>
        <taxon>Ecdysozoa</taxon>
        <taxon>Nematoda</taxon>
        <taxon>Chromadorea</taxon>
        <taxon>Rhabditida</taxon>
        <taxon>Rhabditina</taxon>
        <taxon>Diplogasteromorpha</taxon>
        <taxon>Diplogasteroidea</taxon>
        <taxon>Neodiplogasteridae</taxon>
        <taxon>Pristionchus</taxon>
    </lineage>
</organism>
<evidence type="ECO:0000313" key="5">
    <source>
        <dbReference type="Proteomes" id="UP000005239"/>
    </source>
</evidence>
<dbReference type="EnsemblMetazoa" id="PPA01929.1">
    <property type="protein sequence ID" value="PPA01929.1"/>
    <property type="gene ID" value="WBGene00091483"/>
</dbReference>
<dbReference type="Pfam" id="PF01826">
    <property type="entry name" value="TIL"/>
    <property type="match status" value="1"/>
</dbReference>
<dbReference type="GO" id="GO:0004867">
    <property type="term" value="F:serine-type endopeptidase inhibitor activity"/>
    <property type="evidence" value="ECO:0007669"/>
    <property type="project" value="UniProtKB-KW"/>
</dbReference>
<protein>
    <submittedName>
        <fullName evidence="4">TIL domain-containing protein</fullName>
    </submittedName>
</protein>